<dbReference type="HOGENOM" id="CLU_2635382_0_0_6"/>
<protein>
    <submittedName>
        <fullName evidence="1">Uncharacterized protein</fullName>
    </submittedName>
</protein>
<evidence type="ECO:0000313" key="1">
    <source>
        <dbReference type="EMBL" id="AFK69351.1"/>
    </source>
</evidence>
<dbReference type="AlphaFoldDB" id="I3UV30"/>
<dbReference type="KEGG" id="ppi:YSA_04770"/>
<name>I3UV30_PSEPU</name>
<proteinExistence type="predicted"/>
<evidence type="ECO:0000313" key="2">
    <source>
        <dbReference type="Proteomes" id="UP000005268"/>
    </source>
</evidence>
<sequence>MQLSSERLKQLFGRHDYPLMSDVGVAALVGPLDAKLDVESGSIMSRSQVWFACTATMQNPTRQSHQIRRVLAREVIR</sequence>
<dbReference type="Proteomes" id="UP000005268">
    <property type="component" value="Chromosome"/>
</dbReference>
<organism evidence="1 2">
    <name type="scientific">Pseudomonas putida ND6</name>
    <dbReference type="NCBI Taxonomy" id="231023"/>
    <lineage>
        <taxon>Bacteria</taxon>
        <taxon>Pseudomonadati</taxon>
        <taxon>Pseudomonadota</taxon>
        <taxon>Gammaproteobacteria</taxon>
        <taxon>Pseudomonadales</taxon>
        <taxon>Pseudomonadaceae</taxon>
        <taxon>Pseudomonas</taxon>
    </lineage>
</organism>
<accession>I3UV30</accession>
<dbReference type="EMBL" id="CP003588">
    <property type="protein sequence ID" value="AFK69351.1"/>
    <property type="molecule type" value="Genomic_DNA"/>
</dbReference>
<gene>
    <name evidence="1" type="ORF">YSA_04770</name>
</gene>
<reference evidence="1 2" key="1">
    <citation type="journal article" date="2012" name="J. Bacteriol.">
        <title>Complete Genome Sequence of the Naphthalene-Degrading Pseudomonas putida Strain ND6.</title>
        <authorList>
            <person name="Li S."/>
            <person name="Zhao H."/>
            <person name="Li Y."/>
            <person name="Niu S."/>
            <person name="Cai B."/>
        </authorList>
    </citation>
    <scope>NUCLEOTIDE SEQUENCE [LARGE SCALE GENOMIC DNA]</scope>
    <source>
        <strain evidence="1 2">ND6</strain>
    </source>
</reference>